<dbReference type="PANTHER" id="PTHR33121">
    <property type="entry name" value="CYCLIC DI-GMP PHOSPHODIESTERASE PDEF"/>
    <property type="match status" value="1"/>
</dbReference>
<evidence type="ECO:0000313" key="2">
    <source>
        <dbReference type="EMBL" id="VWC29185.1"/>
    </source>
</evidence>
<reference evidence="2 3" key="1">
    <citation type="submission" date="2019-09" db="EMBL/GenBank/DDBJ databases">
        <authorList>
            <person name="Depoorter E."/>
        </authorList>
    </citation>
    <scope>NUCLEOTIDE SEQUENCE [LARGE SCALE GENOMIC DNA]</scope>
    <source>
        <strain evidence="2">LMG 30113</strain>
    </source>
</reference>
<dbReference type="GO" id="GO:0071111">
    <property type="term" value="F:cyclic-guanylate-specific phosphodiesterase activity"/>
    <property type="evidence" value="ECO:0007669"/>
    <property type="project" value="InterPro"/>
</dbReference>
<name>A0A6P2R2L1_9BURK</name>
<feature type="domain" description="EAL" evidence="1">
    <location>
        <begin position="27"/>
        <end position="267"/>
    </location>
</feature>
<protein>
    <submittedName>
        <fullName evidence="2">Diguanylate phosphodiesterase</fullName>
    </submittedName>
</protein>
<dbReference type="EMBL" id="CABVQD010000032">
    <property type="protein sequence ID" value="VWC29185.1"/>
    <property type="molecule type" value="Genomic_DNA"/>
</dbReference>
<keyword evidence="3" id="KW-1185">Reference proteome</keyword>
<organism evidence="2 3">
    <name type="scientific">Burkholderia paludis</name>
    <dbReference type="NCBI Taxonomy" id="1506587"/>
    <lineage>
        <taxon>Bacteria</taxon>
        <taxon>Pseudomonadati</taxon>
        <taxon>Pseudomonadota</taxon>
        <taxon>Betaproteobacteria</taxon>
        <taxon>Burkholderiales</taxon>
        <taxon>Burkholderiaceae</taxon>
        <taxon>Burkholderia</taxon>
        <taxon>Burkholderia cepacia complex</taxon>
    </lineage>
</organism>
<dbReference type="Proteomes" id="UP000494330">
    <property type="component" value="Unassembled WGS sequence"/>
</dbReference>
<gene>
    <name evidence="2" type="ORF">BPA30113_06183</name>
</gene>
<dbReference type="InterPro" id="IPR001633">
    <property type="entry name" value="EAL_dom"/>
</dbReference>
<proteinExistence type="predicted"/>
<dbReference type="SUPFAM" id="SSF141868">
    <property type="entry name" value="EAL domain-like"/>
    <property type="match status" value="1"/>
</dbReference>
<dbReference type="AlphaFoldDB" id="A0A6P2R2L1"/>
<evidence type="ECO:0000313" key="3">
    <source>
        <dbReference type="Proteomes" id="UP000494330"/>
    </source>
</evidence>
<dbReference type="Pfam" id="PF00563">
    <property type="entry name" value="EAL"/>
    <property type="match status" value="1"/>
</dbReference>
<dbReference type="CDD" id="cd01948">
    <property type="entry name" value="EAL"/>
    <property type="match status" value="1"/>
</dbReference>
<dbReference type="RefSeq" id="WP_034199270.1">
    <property type="nucleotide sequence ID" value="NZ_CABVQD010000032.1"/>
</dbReference>
<dbReference type="PANTHER" id="PTHR33121:SF23">
    <property type="entry name" value="CYCLIC DI-GMP PHOSPHODIESTERASE PDEB"/>
    <property type="match status" value="1"/>
</dbReference>
<dbReference type="SMART" id="SM00052">
    <property type="entry name" value="EAL"/>
    <property type="match status" value="1"/>
</dbReference>
<accession>A0A6P2R2L1</accession>
<dbReference type="PROSITE" id="PS50883">
    <property type="entry name" value="EAL"/>
    <property type="match status" value="1"/>
</dbReference>
<dbReference type="InterPro" id="IPR050706">
    <property type="entry name" value="Cyclic-di-GMP_PDE-like"/>
</dbReference>
<dbReference type="InterPro" id="IPR035919">
    <property type="entry name" value="EAL_sf"/>
</dbReference>
<sequence>MNAVEARQEANREANRDEIDLVFGAPDNHPDLESVRSFVASRLGFAQEPVCRSDLSGGVLYQECLARLRWGERDVLPPAAFLPRLEVLGLMRWFDRLVVSRTIDRLRADPTAVFGCNVAAASAVVDDAWLAIFRRLELEPSVAARLVVEITETGPLNPVAGRSFVNRLRQAGSRIAIDDFGVGFSALNNLVVGNPDIVKLDRSILSMIKRNAIGRYQFRRLIAFAHEGARHVVAEGVESEMDRQIIMDAGVMWAQGIRFSWRSPAAA</sequence>
<evidence type="ECO:0000259" key="1">
    <source>
        <dbReference type="PROSITE" id="PS50883"/>
    </source>
</evidence>
<dbReference type="Gene3D" id="3.20.20.450">
    <property type="entry name" value="EAL domain"/>
    <property type="match status" value="1"/>
</dbReference>